<dbReference type="SFLD" id="SFLDS00003">
    <property type="entry name" value="Haloacid_Dehalogenase"/>
    <property type="match status" value="1"/>
</dbReference>
<name>A0A430B911_9ENTE</name>
<reference evidence="1 2" key="1">
    <citation type="submission" date="2017-05" db="EMBL/GenBank/DDBJ databases">
        <title>Vagococcus spp. assemblies.</title>
        <authorList>
            <person name="Gulvik C.A."/>
        </authorList>
    </citation>
    <scope>NUCLEOTIDE SEQUENCE [LARGE SCALE GENOMIC DNA]</scope>
    <source>
        <strain evidence="1 2">SS1714</strain>
    </source>
</reference>
<dbReference type="Gene3D" id="1.10.150.240">
    <property type="entry name" value="Putative phosphatase, domain 2"/>
    <property type="match status" value="1"/>
</dbReference>
<keyword evidence="2" id="KW-1185">Reference proteome</keyword>
<dbReference type="InterPro" id="IPR023198">
    <property type="entry name" value="PGP-like_dom2"/>
</dbReference>
<dbReference type="AlphaFoldDB" id="A0A430B911"/>
<dbReference type="GeneID" id="95579850"/>
<gene>
    <name evidence="1" type="ORF">CBF28_01000</name>
</gene>
<dbReference type="NCBIfam" id="TIGR01509">
    <property type="entry name" value="HAD-SF-IA-v3"/>
    <property type="match status" value="1"/>
</dbReference>
<dbReference type="InterPro" id="IPR041492">
    <property type="entry name" value="HAD_2"/>
</dbReference>
<accession>A0A430B911</accession>
<dbReference type="Gene3D" id="3.40.50.1000">
    <property type="entry name" value="HAD superfamily/HAD-like"/>
    <property type="match status" value="1"/>
</dbReference>
<evidence type="ECO:0000313" key="1">
    <source>
        <dbReference type="EMBL" id="RSU16795.1"/>
    </source>
</evidence>
<dbReference type="NCBIfam" id="TIGR01549">
    <property type="entry name" value="HAD-SF-IA-v1"/>
    <property type="match status" value="1"/>
</dbReference>
<dbReference type="PRINTS" id="PR00413">
    <property type="entry name" value="HADHALOGNASE"/>
</dbReference>
<organism evidence="1 2">
    <name type="scientific">Vagococcus carniphilus</name>
    <dbReference type="NCBI Taxonomy" id="218144"/>
    <lineage>
        <taxon>Bacteria</taxon>
        <taxon>Bacillati</taxon>
        <taxon>Bacillota</taxon>
        <taxon>Bacilli</taxon>
        <taxon>Lactobacillales</taxon>
        <taxon>Enterococcaceae</taxon>
        <taxon>Vagococcus</taxon>
    </lineage>
</organism>
<protein>
    <recommendedName>
        <fullName evidence="3">HAD family phosphatase</fullName>
    </recommendedName>
</protein>
<proteinExistence type="predicted"/>
<dbReference type="InterPro" id="IPR036412">
    <property type="entry name" value="HAD-like_sf"/>
</dbReference>
<dbReference type="InterPro" id="IPR023214">
    <property type="entry name" value="HAD_sf"/>
</dbReference>
<dbReference type="SFLD" id="SFLDG01129">
    <property type="entry name" value="C1.5:_HAD__Beta-PGM__Phosphata"/>
    <property type="match status" value="1"/>
</dbReference>
<comment type="caution">
    <text evidence="1">The sequence shown here is derived from an EMBL/GenBank/DDBJ whole genome shotgun (WGS) entry which is preliminary data.</text>
</comment>
<dbReference type="CDD" id="cd07505">
    <property type="entry name" value="HAD_BPGM-like"/>
    <property type="match status" value="1"/>
</dbReference>
<evidence type="ECO:0008006" key="3">
    <source>
        <dbReference type="Google" id="ProtNLM"/>
    </source>
</evidence>
<sequence length="218" mass="24602">MKTFNGVIFDMDGLIFDTEAIYCASNVEMAKEFGLKEYDEAYYRTEIGLSEEHAFEKYLADYSYLPKETIQAFFDESRNKVRKTFKESGAPLKPGVVELLTFLNEQEIPCIVASSNTRDAIDQLLTKANLTNYFIDTVSGDEVTHAKPHPEIVEKAVEKLGTNPSETVMLEDSLNGIRASYSANVPVIMVPDLIEPDDEALEKVYAVKKDLFEVKNLF</sequence>
<dbReference type="InterPro" id="IPR006439">
    <property type="entry name" value="HAD-SF_hydro_IA"/>
</dbReference>
<dbReference type="EMBL" id="NGKB01000001">
    <property type="protein sequence ID" value="RSU16795.1"/>
    <property type="molecule type" value="Genomic_DNA"/>
</dbReference>
<dbReference type="RefSeq" id="WP_126790971.1">
    <property type="nucleotide sequence ID" value="NZ_CP060720.1"/>
</dbReference>
<dbReference type="Proteomes" id="UP000288028">
    <property type="component" value="Unassembled WGS sequence"/>
</dbReference>
<dbReference type="PANTHER" id="PTHR18901:SF38">
    <property type="entry name" value="PSEUDOURIDINE-5'-PHOSPHATASE"/>
    <property type="match status" value="1"/>
</dbReference>
<dbReference type="SUPFAM" id="SSF56784">
    <property type="entry name" value="HAD-like"/>
    <property type="match status" value="1"/>
</dbReference>
<dbReference type="PANTHER" id="PTHR18901">
    <property type="entry name" value="2-DEOXYGLUCOSE-6-PHOSPHATE PHOSPHATASE 2"/>
    <property type="match status" value="1"/>
</dbReference>
<dbReference type="Pfam" id="PF13419">
    <property type="entry name" value="HAD_2"/>
    <property type="match status" value="1"/>
</dbReference>
<evidence type="ECO:0000313" key="2">
    <source>
        <dbReference type="Proteomes" id="UP000288028"/>
    </source>
</evidence>
<dbReference type="OrthoDB" id="9797743at2"/>
<dbReference type="SFLD" id="SFLDG01135">
    <property type="entry name" value="C1.5.6:_HAD__Beta-PGM__Phospha"/>
    <property type="match status" value="1"/>
</dbReference>